<keyword evidence="2" id="KW-1185">Reference proteome</keyword>
<sequence length="68" mass="8072">MENYARLAMQEDEWYNNLSDESCAMPGTFAVFALGLEGPKWWRLVCDYLDRCDDEHSSLQEKFIHTFF</sequence>
<organism evidence="1 2">
    <name type="scientific">Anaerotruncus colihominis DSM 17241</name>
    <dbReference type="NCBI Taxonomy" id="445972"/>
    <lineage>
        <taxon>Bacteria</taxon>
        <taxon>Bacillati</taxon>
        <taxon>Bacillota</taxon>
        <taxon>Clostridia</taxon>
        <taxon>Eubacteriales</taxon>
        <taxon>Oscillospiraceae</taxon>
        <taxon>Anaerotruncus</taxon>
    </lineage>
</organism>
<comment type="caution">
    <text evidence="1">The sequence shown here is derived from an EMBL/GenBank/DDBJ whole genome shotgun (WGS) entry which is preliminary data.</text>
</comment>
<dbReference type="Proteomes" id="UP000003803">
    <property type="component" value="Unassembled WGS sequence"/>
</dbReference>
<dbReference type="EMBL" id="ABGD02000036">
    <property type="protein sequence ID" value="EDS08840.1"/>
    <property type="molecule type" value="Genomic_DNA"/>
</dbReference>
<gene>
    <name evidence="1" type="ORF">ANACOL_04452</name>
</gene>
<dbReference type="Pfam" id="PF19635">
    <property type="entry name" value="DUF6138"/>
    <property type="match status" value="1"/>
</dbReference>
<protein>
    <submittedName>
        <fullName evidence="1">Uncharacterized protein</fullName>
    </submittedName>
</protein>
<evidence type="ECO:0000313" key="2">
    <source>
        <dbReference type="Proteomes" id="UP000003803"/>
    </source>
</evidence>
<evidence type="ECO:0000313" key="1">
    <source>
        <dbReference type="EMBL" id="EDS08840.1"/>
    </source>
</evidence>
<dbReference type="AlphaFoldDB" id="B0PI08"/>
<reference evidence="1" key="2">
    <citation type="submission" date="2013-09" db="EMBL/GenBank/DDBJ databases">
        <title>Draft genome sequence of Anaerotruncus colihominis(DSM 17241).</title>
        <authorList>
            <person name="Sudarsanam P."/>
            <person name="Ley R."/>
            <person name="Guruge J."/>
            <person name="Turnbaugh P.J."/>
            <person name="Mahowald M."/>
            <person name="Liep D."/>
            <person name="Gordon J."/>
        </authorList>
    </citation>
    <scope>NUCLEOTIDE SEQUENCE</scope>
    <source>
        <strain evidence="1">DSM 17241</strain>
    </source>
</reference>
<proteinExistence type="predicted"/>
<dbReference type="HOGENOM" id="CLU_2784799_0_0_9"/>
<dbReference type="InterPro" id="IPR046136">
    <property type="entry name" value="DUF6138"/>
</dbReference>
<accession>B0PI08</accession>
<reference evidence="1" key="1">
    <citation type="submission" date="2007-11" db="EMBL/GenBank/DDBJ databases">
        <authorList>
            <person name="Fulton L."/>
            <person name="Clifton S."/>
            <person name="Fulton B."/>
            <person name="Xu J."/>
            <person name="Minx P."/>
            <person name="Pepin K.H."/>
            <person name="Johnson M."/>
            <person name="Thiruvilangam P."/>
            <person name="Bhonagiri V."/>
            <person name="Nash W.E."/>
            <person name="Mardis E.R."/>
            <person name="Wilson R.K."/>
        </authorList>
    </citation>
    <scope>NUCLEOTIDE SEQUENCE [LARGE SCALE GENOMIC DNA]</scope>
    <source>
        <strain evidence="1">DSM 17241</strain>
    </source>
</reference>
<name>B0PI08_9FIRM</name>